<keyword evidence="4" id="KW-1185">Reference proteome</keyword>
<dbReference type="Gene3D" id="2.130.10.10">
    <property type="entry name" value="YVTN repeat-like/Quinoprotein amine dehydrogenase"/>
    <property type="match status" value="1"/>
</dbReference>
<keyword evidence="2" id="KW-0732">Signal</keyword>
<organism evidence="3 4">
    <name type="scientific">Emydomyces testavorans</name>
    <dbReference type="NCBI Taxonomy" id="2070801"/>
    <lineage>
        <taxon>Eukaryota</taxon>
        <taxon>Fungi</taxon>
        <taxon>Dikarya</taxon>
        <taxon>Ascomycota</taxon>
        <taxon>Pezizomycotina</taxon>
        <taxon>Eurotiomycetes</taxon>
        <taxon>Eurotiomycetidae</taxon>
        <taxon>Onygenales</taxon>
        <taxon>Nannizziopsiaceae</taxon>
        <taxon>Emydomyces</taxon>
    </lineage>
</organism>
<protein>
    <recommendedName>
        <fullName evidence="5">6-phosphogluconolactonase</fullName>
    </recommendedName>
</protein>
<dbReference type="InterPro" id="IPR011048">
    <property type="entry name" value="Haem_d1_sf"/>
</dbReference>
<proteinExistence type="inferred from homology"/>
<evidence type="ECO:0000256" key="2">
    <source>
        <dbReference type="SAM" id="SignalP"/>
    </source>
</evidence>
<dbReference type="EMBL" id="CP120628">
    <property type="protein sequence ID" value="WEW57221.1"/>
    <property type="molecule type" value="Genomic_DNA"/>
</dbReference>
<dbReference type="PANTHER" id="PTHR30344">
    <property type="entry name" value="6-PHOSPHOGLUCONOLACTONASE-RELATED"/>
    <property type="match status" value="1"/>
</dbReference>
<dbReference type="InterPro" id="IPR015943">
    <property type="entry name" value="WD40/YVTN_repeat-like_dom_sf"/>
</dbReference>
<gene>
    <name evidence="3" type="ORF">PRK78_002683</name>
</gene>
<dbReference type="PANTHER" id="PTHR30344:SF1">
    <property type="entry name" value="6-PHOSPHOGLUCONOLACTONASE"/>
    <property type="match status" value="1"/>
</dbReference>
<feature type="chain" id="PRO_5041899047" description="6-phosphogluconolactonase" evidence="2">
    <location>
        <begin position="17"/>
        <end position="387"/>
    </location>
</feature>
<accession>A0AAF0II26</accession>
<evidence type="ECO:0000313" key="3">
    <source>
        <dbReference type="EMBL" id="WEW57221.1"/>
    </source>
</evidence>
<sequence>MKSAIILSFFLQSTIAQRLAFVGTYGGSITTVQFDDKTGALKQLFTNKNSAPAPSWQEVSANQKFLYTIEETSSKNQSQGALTSYSIKADGQLNNVSTVLGMAGPVNLAISPDQTLIFTANYGSASVSAYSTNTATGELSWLKSWERKLSKPGVVPDRQEASHPHQAVFESTGKFVLVPDLGADIIRMFSIKPGPDLTELDPIKMKPGSGPRHGVFYPPTGKPKFYFLVSELDNTVTVFSVEYGSDALKLAEVQSISTLPANYSKARGPAAGEIVVHPNSKYVYVSNRLEAVFPNASSIASYEVDASSGHLKLLEIFNSGVMNLRHLSIHPSGKWLITEGQNSNNMKSFKLDPATGKVEQKESSVLTIEKPACLQWLKVERKNKCSS</sequence>
<dbReference type="Pfam" id="PF10282">
    <property type="entry name" value="Lactonase"/>
    <property type="match status" value="1"/>
</dbReference>
<dbReference type="AlphaFoldDB" id="A0AAF0II26"/>
<dbReference type="GO" id="GO:0017057">
    <property type="term" value="F:6-phosphogluconolactonase activity"/>
    <property type="evidence" value="ECO:0007669"/>
    <property type="project" value="TreeGrafter"/>
</dbReference>
<evidence type="ECO:0000256" key="1">
    <source>
        <dbReference type="ARBA" id="ARBA00005564"/>
    </source>
</evidence>
<name>A0AAF0II26_9EURO</name>
<reference evidence="3" key="1">
    <citation type="submission" date="2023-03" db="EMBL/GenBank/DDBJ databases">
        <title>Emydomyces testavorans Genome Sequence.</title>
        <authorList>
            <person name="Hoyer L."/>
        </authorList>
    </citation>
    <scope>NUCLEOTIDE SEQUENCE</scope>
    <source>
        <strain evidence="3">16-2883</strain>
    </source>
</reference>
<dbReference type="InterPro" id="IPR050282">
    <property type="entry name" value="Cycloisomerase_2"/>
</dbReference>
<dbReference type="SUPFAM" id="SSF51004">
    <property type="entry name" value="C-terminal (heme d1) domain of cytochrome cd1-nitrite reductase"/>
    <property type="match status" value="1"/>
</dbReference>
<comment type="similarity">
    <text evidence="1">Belongs to the cycloisomerase 2 family.</text>
</comment>
<dbReference type="InterPro" id="IPR019405">
    <property type="entry name" value="Lactonase_7-beta_prop"/>
</dbReference>
<evidence type="ECO:0008006" key="5">
    <source>
        <dbReference type="Google" id="ProtNLM"/>
    </source>
</evidence>
<dbReference type="Proteomes" id="UP001219355">
    <property type="component" value="Chromosome 2"/>
</dbReference>
<evidence type="ECO:0000313" key="4">
    <source>
        <dbReference type="Proteomes" id="UP001219355"/>
    </source>
</evidence>
<feature type="signal peptide" evidence="2">
    <location>
        <begin position="1"/>
        <end position="16"/>
    </location>
</feature>